<name>A0A7X9P2V6_9BACT</name>
<dbReference type="CDD" id="cd00761">
    <property type="entry name" value="Glyco_tranf_GTA_type"/>
    <property type="match status" value="1"/>
</dbReference>
<proteinExistence type="predicted"/>
<dbReference type="GO" id="GO:0016740">
    <property type="term" value="F:transferase activity"/>
    <property type="evidence" value="ECO:0007669"/>
    <property type="project" value="UniProtKB-KW"/>
</dbReference>
<sequence>MKKNKCISIIIPSFNRANLISETLDSVLYQTYSNWECIIIDDGSTDGTQKIIQEYVKRDSRFKLYQRDREPKGAPTCRNIGLEKSSGDYIMFFDSDDILSLTCFEDRIKYFNEQKECDAIIFSGSSFTKSINDGEEITEIGIDINSSEYLKYYLSEKVRWLTPSPIWKKKFIEHHLWDESITNWQDPEYHIRILNIGLKFKVVDKIDWYYRIDSEIESISKKRFNMEYLLNRRNTCEKIISYLKGIEKEIFQKKQSNFFLKEAEKLALESNCDFKDIKLLSNALSYYSNTKHKVILKYLFTLHLLKLFKVPFLRGLLYKIRITFTDES</sequence>
<keyword evidence="3" id="KW-1185">Reference proteome</keyword>
<dbReference type="EMBL" id="JABANE010000020">
    <property type="protein sequence ID" value="NME68173.1"/>
    <property type="molecule type" value="Genomic_DNA"/>
</dbReference>
<dbReference type="AlphaFoldDB" id="A0A7X9P2V6"/>
<dbReference type="Proteomes" id="UP000576082">
    <property type="component" value="Unassembled WGS sequence"/>
</dbReference>
<dbReference type="Pfam" id="PF00535">
    <property type="entry name" value="Glycos_transf_2"/>
    <property type="match status" value="1"/>
</dbReference>
<keyword evidence="2" id="KW-0808">Transferase</keyword>
<dbReference type="Gene3D" id="3.90.550.10">
    <property type="entry name" value="Spore Coat Polysaccharide Biosynthesis Protein SpsA, Chain A"/>
    <property type="match status" value="1"/>
</dbReference>
<evidence type="ECO:0000313" key="2">
    <source>
        <dbReference type="EMBL" id="NME68173.1"/>
    </source>
</evidence>
<organism evidence="2 3">
    <name type="scientific">Flammeovirga aprica JL-4</name>
    <dbReference type="NCBI Taxonomy" id="694437"/>
    <lineage>
        <taxon>Bacteria</taxon>
        <taxon>Pseudomonadati</taxon>
        <taxon>Bacteroidota</taxon>
        <taxon>Cytophagia</taxon>
        <taxon>Cytophagales</taxon>
        <taxon>Flammeovirgaceae</taxon>
        <taxon>Flammeovirga</taxon>
    </lineage>
</organism>
<dbReference type="PANTHER" id="PTHR43685:SF2">
    <property type="entry name" value="GLYCOSYLTRANSFERASE 2-LIKE DOMAIN-CONTAINING PROTEIN"/>
    <property type="match status" value="1"/>
</dbReference>
<accession>A0A7X9P2V6</accession>
<dbReference type="InterPro" id="IPR001173">
    <property type="entry name" value="Glyco_trans_2-like"/>
</dbReference>
<evidence type="ECO:0000259" key="1">
    <source>
        <dbReference type="Pfam" id="PF00535"/>
    </source>
</evidence>
<evidence type="ECO:0000313" key="3">
    <source>
        <dbReference type="Proteomes" id="UP000576082"/>
    </source>
</evidence>
<gene>
    <name evidence="2" type="ORF">HHU12_09390</name>
</gene>
<dbReference type="SUPFAM" id="SSF53448">
    <property type="entry name" value="Nucleotide-diphospho-sugar transferases"/>
    <property type="match status" value="1"/>
</dbReference>
<comment type="caution">
    <text evidence="2">The sequence shown here is derived from an EMBL/GenBank/DDBJ whole genome shotgun (WGS) entry which is preliminary data.</text>
</comment>
<dbReference type="InterPro" id="IPR029044">
    <property type="entry name" value="Nucleotide-diphossugar_trans"/>
</dbReference>
<protein>
    <submittedName>
        <fullName evidence="2">Glycosyltransferase family 2 protein</fullName>
    </submittedName>
</protein>
<reference evidence="2 3" key="1">
    <citation type="submission" date="2020-04" db="EMBL/GenBank/DDBJ databases">
        <title>Flammeovirga sp. SR4, a novel species isolated from seawater.</title>
        <authorList>
            <person name="Wang X."/>
        </authorList>
    </citation>
    <scope>NUCLEOTIDE SEQUENCE [LARGE SCALE GENOMIC DNA]</scope>
    <source>
        <strain evidence="2 3">ATCC 23126</strain>
    </source>
</reference>
<dbReference type="InterPro" id="IPR050834">
    <property type="entry name" value="Glycosyltransf_2"/>
</dbReference>
<dbReference type="PANTHER" id="PTHR43685">
    <property type="entry name" value="GLYCOSYLTRANSFERASE"/>
    <property type="match status" value="1"/>
</dbReference>
<dbReference type="RefSeq" id="WP_169656484.1">
    <property type="nucleotide sequence ID" value="NZ_JABANE010000020.1"/>
</dbReference>
<feature type="domain" description="Glycosyltransferase 2-like" evidence="1">
    <location>
        <begin position="8"/>
        <end position="125"/>
    </location>
</feature>